<sequence>FNIFDFELSEDDMNKIKSLDTDKSLFFSHSDIEIVKFLISKKV</sequence>
<dbReference type="Proteomes" id="UP000310168">
    <property type="component" value="Unassembled WGS sequence"/>
</dbReference>
<feature type="non-terminal residue" evidence="1">
    <location>
        <position position="1"/>
    </location>
</feature>
<accession>A0ABY2TM49</accession>
<reference evidence="1 2" key="1">
    <citation type="journal article" date="2019" name="Anaerobe">
        <title>Brachyspira catarrhinii sp. nov., an anaerobic intestinal spirochaete isolated from vervet monkeys may have been misidentified as Brachyspira aalborgi in previous studies.</title>
        <authorList>
            <person name="Phillips N.D."/>
            <person name="La T."/>
            <person name="Hampson D.J."/>
        </authorList>
    </citation>
    <scope>NUCLEOTIDE SEQUENCE [LARGE SCALE GENOMIC DNA]</scope>
    <source>
        <strain evidence="1 2">Z12</strain>
    </source>
</reference>
<evidence type="ECO:0000313" key="2">
    <source>
        <dbReference type="Proteomes" id="UP000310168"/>
    </source>
</evidence>
<evidence type="ECO:0000313" key="1">
    <source>
        <dbReference type="EMBL" id="TKZ24530.1"/>
    </source>
</evidence>
<keyword evidence="2" id="KW-1185">Reference proteome</keyword>
<dbReference type="EMBL" id="SJDU01000623">
    <property type="protein sequence ID" value="TKZ24530.1"/>
    <property type="molecule type" value="Genomic_DNA"/>
</dbReference>
<protein>
    <submittedName>
        <fullName evidence="1">Aldo/keto reductase</fullName>
    </submittedName>
</protein>
<proteinExistence type="predicted"/>
<organism evidence="1 2">
    <name type="scientific">Brachyspira catarrhinii</name>
    <dbReference type="NCBI Taxonomy" id="2528966"/>
    <lineage>
        <taxon>Bacteria</taxon>
        <taxon>Pseudomonadati</taxon>
        <taxon>Spirochaetota</taxon>
        <taxon>Spirochaetia</taxon>
        <taxon>Brachyspirales</taxon>
        <taxon>Brachyspiraceae</taxon>
        <taxon>Brachyspira</taxon>
    </lineage>
</organism>
<comment type="caution">
    <text evidence="1">The sequence shown here is derived from an EMBL/GenBank/DDBJ whole genome shotgun (WGS) entry which is preliminary data.</text>
</comment>
<name>A0ABY2TM49_9SPIR</name>
<gene>
    <name evidence="1" type="ORF">EZH24_12690</name>
</gene>